<evidence type="ECO:0000313" key="3">
    <source>
        <dbReference type="Proteomes" id="UP000284120"/>
    </source>
</evidence>
<dbReference type="EMBL" id="SAYW01000001">
    <property type="protein sequence ID" value="RWU10655.1"/>
    <property type="molecule type" value="Genomic_DNA"/>
</dbReference>
<dbReference type="RefSeq" id="WP_113646142.1">
    <property type="nucleotide sequence ID" value="NZ_QMHN01000001.1"/>
</dbReference>
<keyword evidence="3" id="KW-1185">Reference proteome</keyword>
<proteinExistence type="predicted"/>
<name>A0A3S3SX64_9SPHI</name>
<evidence type="ECO:0000259" key="1">
    <source>
        <dbReference type="Pfam" id="PF20247"/>
    </source>
</evidence>
<organism evidence="2 3">
    <name type="scientific">Pedobacter chitinilyticus</name>
    <dbReference type="NCBI Taxonomy" id="2233776"/>
    <lineage>
        <taxon>Bacteria</taxon>
        <taxon>Pseudomonadati</taxon>
        <taxon>Bacteroidota</taxon>
        <taxon>Sphingobacteriia</taxon>
        <taxon>Sphingobacteriales</taxon>
        <taxon>Sphingobacteriaceae</taxon>
        <taxon>Pedobacter</taxon>
    </lineage>
</organism>
<dbReference type="AlphaFoldDB" id="A0A3S3SX64"/>
<comment type="caution">
    <text evidence="2">The sequence shown here is derived from an EMBL/GenBank/DDBJ whole genome shotgun (WGS) entry which is preliminary data.</text>
</comment>
<gene>
    <name evidence="2" type="ORF">DPV69_04765</name>
</gene>
<dbReference type="OrthoDB" id="1550554at2"/>
<protein>
    <recommendedName>
        <fullName evidence="1">DUF6602 domain-containing protein</fullName>
    </recommendedName>
</protein>
<dbReference type="Pfam" id="PF20247">
    <property type="entry name" value="DUF6602"/>
    <property type="match status" value="1"/>
</dbReference>
<reference evidence="2 3" key="1">
    <citation type="submission" date="2018-06" db="EMBL/GenBank/DDBJ databases">
        <title>Pedobacter endophyticus sp. nov., an endophytic bacterium isolated from a leaf of Triticum aestivum.</title>
        <authorList>
            <person name="Zhang L."/>
        </authorList>
    </citation>
    <scope>NUCLEOTIDE SEQUENCE [LARGE SCALE GENOMIC DNA]</scope>
    <source>
        <strain evidence="2 3">CM134L-2</strain>
    </source>
</reference>
<dbReference type="InterPro" id="IPR046537">
    <property type="entry name" value="DUF6602"/>
</dbReference>
<feature type="domain" description="DUF6602" evidence="1">
    <location>
        <begin position="24"/>
        <end position="125"/>
    </location>
</feature>
<dbReference type="Proteomes" id="UP000284120">
    <property type="component" value="Unassembled WGS sequence"/>
</dbReference>
<sequence length="438" mass="49654">MTINTLADLLMQIRDAESKVIDARGIEHAPTIGAMYEGLTQRMLNETILDGLGVKVVRNSFIRFAPGLVSKEFDIMVIEGEGTPIPYLEEQFEVELRQVIAVIQVKKTLNPKQFKDGILNLRNIVETADLLDVGVSTKYQHDMYASAFHSITGESLVFGNKLRKHFSSVTREGVFYALKWEAVLPARILLGYNGYKTEGGLRNVFCGFLKPDGKSAETRVWGSSPLHLPNLIVCGDTSIIKNNGLPYILPMTEDQWIVYTSTFGNPMMHLIEVIWSRMCYMYGLNPEIFGEDLTVKGVNTFISTNVVNINGQRSWNFHYYSVPKQRLSKVSADRDWAPVKLDREQFRVIGYLCENGRLQVNRINACLRDYNLKVDEVSFVKDLTATGLVYLIDHQVIALATIRCQTVTTKDGFFCADNNTGRLSRWVAKNYPELARYY</sequence>
<evidence type="ECO:0000313" key="2">
    <source>
        <dbReference type="EMBL" id="RWU10655.1"/>
    </source>
</evidence>
<accession>A0A3S3SX64</accession>